<sequence>MNSVLSSAARRVNFDALRFVGPGNLSMAHVKTFGGGVASRTVAGVTDLNCVSLNGVTLTQSEAFLPTGSSVECSTETGVPAPSTAAPQSYSVSLIQDGLVAA</sequence>
<gene>
    <name evidence="1" type="ORF">NDES1114_LOCUS30282</name>
</gene>
<dbReference type="AlphaFoldDB" id="A0A7S1W2Z6"/>
<name>A0A7S1W2Z6_NEODS</name>
<proteinExistence type="predicted"/>
<reference evidence="1" key="1">
    <citation type="submission" date="2021-01" db="EMBL/GenBank/DDBJ databases">
        <authorList>
            <person name="Corre E."/>
            <person name="Pelletier E."/>
            <person name="Niang G."/>
            <person name="Scheremetjew M."/>
            <person name="Finn R."/>
            <person name="Kale V."/>
            <person name="Holt S."/>
            <person name="Cochrane G."/>
            <person name="Meng A."/>
            <person name="Brown T."/>
            <person name="Cohen L."/>
        </authorList>
    </citation>
    <scope>NUCLEOTIDE SEQUENCE</scope>
    <source>
        <strain evidence="1">CCAP 1951/1</strain>
    </source>
</reference>
<accession>A0A7S1W2Z6</accession>
<dbReference type="EMBL" id="HBGF01045236">
    <property type="protein sequence ID" value="CAD9146072.1"/>
    <property type="molecule type" value="Transcribed_RNA"/>
</dbReference>
<organism evidence="1">
    <name type="scientific">Neobodo designis</name>
    <name type="common">Flagellated protozoan</name>
    <name type="synonym">Bodo designis</name>
    <dbReference type="NCBI Taxonomy" id="312471"/>
    <lineage>
        <taxon>Eukaryota</taxon>
        <taxon>Discoba</taxon>
        <taxon>Euglenozoa</taxon>
        <taxon>Kinetoplastea</taxon>
        <taxon>Metakinetoplastina</taxon>
        <taxon>Neobodonida</taxon>
        <taxon>Neobodo</taxon>
    </lineage>
</organism>
<evidence type="ECO:0000313" key="1">
    <source>
        <dbReference type="EMBL" id="CAD9146072.1"/>
    </source>
</evidence>
<protein>
    <submittedName>
        <fullName evidence="1">Uncharacterized protein</fullName>
    </submittedName>
</protein>